<dbReference type="OrthoDB" id="10536958at2759"/>
<comment type="caution">
    <text evidence="1">The sequence shown here is derived from an EMBL/GenBank/DDBJ whole genome shotgun (WGS) entry which is preliminary data.</text>
</comment>
<name>A0A1J8PYF5_9AGAM</name>
<keyword evidence="2" id="KW-1185">Reference proteome</keyword>
<evidence type="ECO:0000313" key="1">
    <source>
        <dbReference type="EMBL" id="OJA13471.1"/>
    </source>
</evidence>
<organism evidence="1 2">
    <name type="scientific">Rhizopogon vesiculosus</name>
    <dbReference type="NCBI Taxonomy" id="180088"/>
    <lineage>
        <taxon>Eukaryota</taxon>
        <taxon>Fungi</taxon>
        <taxon>Dikarya</taxon>
        <taxon>Basidiomycota</taxon>
        <taxon>Agaricomycotina</taxon>
        <taxon>Agaricomycetes</taxon>
        <taxon>Agaricomycetidae</taxon>
        <taxon>Boletales</taxon>
        <taxon>Suillineae</taxon>
        <taxon>Rhizopogonaceae</taxon>
        <taxon>Rhizopogon</taxon>
    </lineage>
</organism>
<accession>A0A1J8PYF5</accession>
<proteinExistence type="predicted"/>
<sequence length="136" mass="15181">MSVSLKQTLSRVSDGNEIIATDFSTTVLINHVDETLITAECEVQHTSSAIPLRYLLAGYIEQPLPYHYLELDKDGSVTRMHGAPNDPRFPLPADKGDFATRRAHFDFDRYPLTTGLHSISFSGGRLTCKQHSNSFL</sequence>
<dbReference type="EMBL" id="LVVM01004145">
    <property type="protein sequence ID" value="OJA13471.1"/>
    <property type="molecule type" value="Genomic_DNA"/>
</dbReference>
<reference evidence="1 2" key="1">
    <citation type="submission" date="2016-03" db="EMBL/GenBank/DDBJ databases">
        <title>Comparative genomics of the ectomycorrhizal sister species Rhizopogon vinicolor and Rhizopogon vesiculosus (Basidiomycota: Boletales) reveals a divergence of the mating type B locus.</title>
        <authorList>
            <person name="Mujic A.B."/>
            <person name="Kuo A."/>
            <person name="Tritt A."/>
            <person name="Lipzen A."/>
            <person name="Chen C."/>
            <person name="Johnson J."/>
            <person name="Sharma A."/>
            <person name="Barry K."/>
            <person name="Grigoriev I.V."/>
            <person name="Spatafora J.W."/>
        </authorList>
    </citation>
    <scope>NUCLEOTIDE SEQUENCE [LARGE SCALE GENOMIC DNA]</scope>
    <source>
        <strain evidence="1 2">AM-OR11-056</strain>
    </source>
</reference>
<dbReference type="AlphaFoldDB" id="A0A1J8PYF5"/>
<gene>
    <name evidence="1" type="ORF">AZE42_04413</name>
</gene>
<dbReference type="Proteomes" id="UP000183567">
    <property type="component" value="Unassembled WGS sequence"/>
</dbReference>
<evidence type="ECO:0000313" key="2">
    <source>
        <dbReference type="Proteomes" id="UP000183567"/>
    </source>
</evidence>
<protein>
    <submittedName>
        <fullName evidence="1">Uncharacterized protein</fullName>
    </submittedName>
</protein>